<dbReference type="EMBL" id="CABD030043328">
    <property type="status" value="NOT_ANNOTATED_CDS"/>
    <property type="molecule type" value="Genomic_DNA"/>
</dbReference>
<dbReference type="GeneTree" id="ENSGT00940000158242"/>
<dbReference type="Bgee" id="ENSGGOG00000016169">
    <property type="expression patterns" value="Expressed in liver and 5 other cell types or tissues"/>
</dbReference>
<evidence type="ECO:0000313" key="1">
    <source>
        <dbReference type="Ensembl" id="ENSGGOP00000051872.1"/>
    </source>
</evidence>
<reference evidence="1" key="3">
    <citation type="submission" date="2025-08" db="UniProtKB">
        <authorList>
            <consortium name="Ensembl"/>
        </authorList>
    </citation>
    <scope>IDENTIFICATION</scope>
</reference>
<evidence type="ECO:0000313" key="2">
    <source>
        <dbReference type="Proteomes" id="UP000001519"/>
    </source>
</evidence>
<dbReference type="EMBL" id="CABD030043330">
    <property type="status" value="NOT_ANNOTATED_CDS"/>
    <property type="molecule type" value="Genomic_DNA"/>
</dbReference>
<dbReference type="EMBL" id="CABD030043329">
    <property type="status" value="NOT_ANNOTATED_CDS"/>
    <property type="molecule type" value="Genomic_DNA"/>
</dbReference>
<reference evidence="2" key="1">
    <citation type="submission" date="2011-05" db="EMBL/GenBank/DDBJ databases">
        <title>Insights into the evolution of the great apes provided by the gorilla genome.</title>
        <authorList>
            <person name="Scally A."/>
        </authorList>
    </citation>
    <scope>NUCLEOTIDE SEQUENCE [LARGE SCALE GENOMIC DNA]</scope>
</reference>
<dbReference type="Proteomes" id="UP000001519">
    <property type="component" value="Chromosome 6"/>
</dbReference>
<reference evidence="1 2" key="2">
    <citation type="journal article" date="2012" name="Nature">
        <title>Insights into hominid evolution from the gorilla genome sequence.</title>
        <authorList>
            <person name="Scally A."/>
            <person name="Dutheil J.Y."/>
            <person name="Hillier L.W."/>
            <person name="Jordan G.E."/>
            <person name="Goodhead I."/>
            <person name="Herrero J."/>
            <person name="Hobolth A."/>
            <person name="Lappalainen T."/>
            <person name="Mailund T."/>
            <person name="Marques-Bonet T."/>
            <person name="McCarthy S."/>
            <person name="Montgomery S.H."/>
            <person name="Schwalie P.C."/>
            <person name="Tang Y.A."/>
            <person name="Ward M.C."/>
            <person name="Xue Y."/>
            <person name="Yngvadottir B."/>
            <person name="Alkan C."/>
            <person name="Andersen L.N."/>
            <person name="Ayub Q."/>
            <person name="Ball E.V."/>
            <person name="Beal K."/>
            <person name="Bradley B.J."/>
            <person name="Chen Y."/>
            <person name="Clee C.M."/>
            <person name="Fitzgerald S."/>
            <person name="Graves T.A."/>
            <person name="Gu Y."/>
            <person name="Heath P."/>
            <person name="Heger A."/>
            <person name="Karakoc E."/>
            <person name="Kolb-Kokocinski A."/>
            <person name="Laird G.K."/>
            <person name="Lunter G."/>
            <person name="Meader S."/>
            <person name="Mort M."/>
            <person name="Mullikin J.C."/>
            <person name="Munch K."/>
            <person name="O'Connor T.D."/>
            <person name="Phillips A.D."/>
            <person name="Prado-Martinez J."/>
            <person name="Rogers A.S."/>
            <person name="Sajjadian S."/>
            <person name="Schmidt D."/>
            <person name="Shaw K."/>
            <person name="Simpson J.T."/>
            <person name="Stenson P.D."/>
            <person name="Turner D.J."/>
            <person name="Vigilant L."/>
            <person name="Vilella A.J."/>
            <person name="Whitener W."/>
            <person name="Zhu B."/>
            <person name="Cooper D.N."/>
            <person name="de Jong P."/>
            <person name="Dermitzakis E.T."/>
            <person name="Eichler E.E."/>
            <person name="Flicek P."/>
            <person name="Goldman N."/>
            <person name="Mundy N.I."/>
            <person name="Ning Z."/>
            <person name="Odom D.T."/>
            <person name="Ponting C.P."/>
            <person name="Quail M.A."/>
            <person name="Ryder O.A."/>
            <person name="Searle S.M."/>
            <person name="Warren W.C."/>
            <person name="Wilson R.K."/>
            <person name="Schierup M.H."/>
            <person name="Rogers J."/>
            <person name="Tyler-Smith C."/>
            <person name="Durbin R."/>
        </authorList>
    </citation>
    <scope>NUCLEOTIDE SEQUENCE [LARGE SCALE GENOMIC DNA]</scope>
</reference>
<dbReference type="AlphaFoldDB" id="A0A2I2ZXB3"/>
<name>A0A2I2ZXB3_GORGO</name>
<dbReference type="EMBL" id="CABD030043331">
    <property type="status" value="NOT_ANNOTATED_CDS"/>
    <property type="molecule type" value="Genomic_DNA"/>
</dbReference>
<sequence length="47" mass="5228">MPRTKQIHPRNLRGSCSFAQAGVQWCSCSSLQPQTSGDKLRLVPFLP</sequence>
<dbReference type="EMBL" id="CABD030043332">
    <property type="status" value="NOT_ANNOTATED_CDS"/>
    <property type="molecule type" value="Genomic_DNA"/>
</dbReference>
<protein>
    <submittedName>
        <fullName evidence="1">HIVEP zinc finger 1</fullName>
    </submittedName>
</protein>
<organism evidence="1 2">
    <name type="scientific">Gorilla gorilla gorilla</name>
    <name type="common">Western lowland gorilla</name>
    <dbReference type="NCBI Taxonomy" id="9595"/>
    <lineage>
        <taxon>Eukaryota</taxon>
        <taxon>Metazoa</taxon>
        <taxon>Chordata</taxon>
        <taxon>Craniata</taxon>
        <taxon>Vertebrata</taxon>
        <taxon>Euteleostomi</taxon>
        <taxon>Mammalia</taxon>
        <taxon>Eutheria</taxon>
        <taxon>Euarchontoglires</taxon>
        <taxon>Primates</taxon>
        <taxon>Haplorrhini</taxon>
        <taxon>Catarrhini</taxon>
        <taxon>Hominidae</taxon>
        <taxon>Gorilla</taxon>
    </lineage>
</organism>
<dbReference type="Ensembl" id="ENSGGOT00000055484.1">
    <property type="protein sequence ID" value="ENSGGOP00000051872.1"/>
    <property type="gene ID" value="ENSGGOG00000016169.3"/>
</dbReference>
<reference evidence="1" key="4">
    <citation type="submission" date="2025-09" db="UniProtKB">
        <authorList>
            <consortium name="Ensembl"/>
        </authorList>
    </citation>
    <scope>IDENTIFICATION</scope>
</reference>
<accession>A0A2I2ZXB3</accession>
<keyword evidence="2" id="KW-1185">Reference proteome</keyword>
<proteinExistence type="predicted"/>
<gene>
    <name evidence="1" type="primary">HIVEP1</name>
</gene>